<dbReference type="Proteomes" id="UP000887540">
    <property type="component" value="Unplaced"/>
</dbReference>
<evidence type="ECO:0000313" key="2">
    <source>
        <dbReference type="WBParaSite" id="ACRNAN_scaffold23130.g10793.t1"/>
    </source>
</evidence>
<proteinExistence type="predicted"/>
<organism evidence="1 2">
    <name type="scientific">Acrobeloides nanus</name>
    <dbReference type="NCBI Taxonomy" id="290746"/>
    <lineage>
        <taxon>Eukaryota</taxon>
        <taxon>Metazoa</taxon>
        <taxon>Ecdysozoa</taxon>
        <taxon>Nematoda</taxon>
        <taxon>Chromadorea</taxon>
        <taxon>Rhabditida</taxon>
        <taxon>Tylenchina</taxon>
        <taxon>Cephalobomorpha</taxon>
        <taxon>Cephaloboidea</taxon>
        <taxon>Cephalobidae</taxon>
        <taxon>Acrobeloides</taxon>
    </lineage>
</organism>
<dbReference type="WBParaSite" id="ACRNAN_scaffold23130.g10793.t1">
    <property type="protein sequence ID" value="ACRNAN_scaffold23130.g10793.t1"/>
    <property type="gene ID" value="ACRNAN_scaffold23130.g10793"/>
</dbReference>
<sequence>MKQFKKERWASSPNSRPSFSELKKVFEKFLKNPYAVVTSSKIETKYLGHTDTDDNQLFLITKILGEDDYLYHEYPNSDDKRIKNEGYLKVVEDLQYDKIKEQNMGYLKLVDNL</sequence>
<evidence type="ECO:0000313" key="1">
    <source>
        <dbReference type="Proteomes" id="UP000887540"/>
    </source>
</evidence>
<keyword evidence="1" id="KW-1185">Reference proteome</keyword>
<accession>A0A914DDA4</accession>
<name>A0A914DDA4_9BILA</name>
<reference evidence="2" key="1">
    <citation type="submission" date="2022-11" db="UniProtKB">
        <authorList>
            <consortium name="WormBaseParasite"/>
        </authorList>
    </citation>
    <scope>IDENTIFICATION</scope>
</reference>
<protein>
    <submittedName>
        <fullName evidence="2">Uncharacterized protein</fullName>
    </submittedName>
</protein>
<dbReference type="AlphaFoldDB" id="A0A914DDA4"/>